<protein>
    <submittedName>
        <fullName evidence="1">Uncharacterized protein</fullName>
    </submittedName>
</protein>
<accession>A0A1X2I1Q3</accession>
<proteinExistence type="predicted"/>
<sequence length="101" mass="12071">LFATLIHNDFEQEFLHQLSTFGIIPIEDFDPLDPKHIQNPDFNDDSTSQFEKEQFAFKTVNQRMTRTLQFIRTPVRYAVSEYFMQEGWIDEVERNIVLNDL</sequence>
<comment type="caution">
    <text evidence="1">The sequence shown here is derived from an EMBL/GenBank/DDBJ whole genome shotgun (WGS) entry which is preliminary data.</text>
</comment>
<reference evidence="1 2" key="1">
    <citation type="submission" date="2016-07" db="EMBL/GenBank/DDBJ databases">
        <title>Pervasive Adenine N6-methylation of Active Genes in Fungi.</title>
        <authorList>
            <consortium name="DOE Joint Genome Institute"/>
            <person name="Mondo S.J."/>
            <person name="Dannebaum R.O."/>
            <person name="Kuo R.C."/>
            <person name="Labutti K."/>
            <person name="Haridas S."/>
            <person name="Kuo A."/>
            <person name="Salamov A."/>
            <person name="Ahrendt S.R."/>
            <person name="Lipzen A."/>
            <person name="Sullivan W."/>
            <person name="Andreopoulos W.B."/>
            <person name="Clum A."/>
            <person name="Lindquist E."/>
            <person name="Daum C."/>
            <person name="Ramamoorthy G.K."/>
            <person name="Gryganskyi A."/>
            <person name="Culley D."/>
            <person name="Magnuson J.K."/>
            <person name="James T.Y."/>
            <person name="O'Malley M.A."/>
            <person name="Stajich J.E."/>
            <person name="Spatafora J.W."/>
            <person name="Visel A."/>
            <person name="Grigoriev I.V."/>
        </authorList>
    </citation>
    <scope>NUCLEOTIDE SEQUENCE [LARGE SCALE GENOMIC DNA]</scope>
    <source>
        <strain evidence="1 2">NRRL 1336</strain>
    </source>
</reference>
<dbReference type="Proteomes" id="UP000193560">
    <property type="component" value="Unassembled WGS sequence"/>
</dbReference>
<name>A0A1X2I1Q3_9FUNG</name>
<feature type="non-terminal residue" evidence="1">
    <location>
        <position position="1"/>
    </location>
</feature>
<dbReference type="EMBL" id="MCGE01000035">
    <property type="protein sequence ID" value="ORZ07470.1"/>
    <property type="molecule type" value="Genomic_DNA"/>
</dbReference>
<gene>
    <name evidence="1" type="ORF">BCR42DRAFT_311607</name>
</gene>
<feature type="non-terminal residue" evidence="1">
    <location>
        <position position="101"/>
    </location>
</feature>
<keyword evidence="2" id="KW-1185">Reference proteome</keyword>
<dbReference type="OrthoDB" id="2206543at2759"/>
<organism evidence="1 2">
    <name type="scientific">Absidia repens</name>
    <dbReference type="NCBI Taxonomy" id="90262"/>
    <lineage>
        <taxon>Eukaryota</taxon>
        <taxon>Fungi</taxon>
        <taxon>Fungi incertae sedis</taxon>
        <taxon>Mucoromycota</taxon>
        <taxon>Mucoromycotina</taxon>
        <taxon>Mucoromycetes</taxon>
        <taxon>Mucorales</taxon>
        <taxon>Cunninghamellaceae</taxon>
        <taxon>Absidia</taxon>
    </lineage>
</organism>
<dbReference type="AlphaFoldDB" id="A0A1X2I1Q3"/>
<evidence type="ECO:0000313" key="2">
    <source>
        <dbReference type="Proteomes" id="UP000193560"/>
    </source>
</evidence>
<evidence type="ECO:0000313" key="1">
    <source>
        <dbReference type="EMBL" id="ORZ07470.1"/>
    </source>
</evidence>